<name>A0A1D8IMW1_9GAMM</name>
<evidence type="ECO:0000256" key="1">
    <source>
        <dbReference type="SAM" id="Phobius"/>
    </source>
</evidence>
<keyword evidence="1" id="KW-0812">Transmembrane</keyword>
<sequence length="83" mass="9047">MPLSKIIVSSYAVLLEVAIWLILICGFIGGWVVGHGFIEALGGLVVSFIFCVVVLGAFLTIADIQKTIREIQHKQVVKPQPLE</sequence>
<evidence type="ECO:0000313" key="3">
    <source>
        <dbReference type="EMBL" id="AOU97809.1"/>
    </source>
</evidence>
<evidence type="ECO:0000313" key="4">
    <source>
        <dbReference type="Proteomes" id="UP000095401"/>
    </source>
</evidence>
<evidence type="ECO:0008006" key="5">
    <source>
        <dbReference type="Google" id="ProtNLM"/>
    </source>
</evidence>
<feature type="transmembrane region" description="Helical" evidence="1">
    <location>
        <begin position="40"/>
        <end position="62"/>
    </location>
</feature>
<accession>A0A1D8IMW1</accession>
<keyword evidence="4" id="KW-1185">Reference proteome</keyword>
<dbReference type="EMBL" id="CP017415">
    <property type="protein sequence ID" value="AOU97713.1"/>
    <property type="molecule type" value="Genomic_DNA"/>
</dbReference>
<dbReference type="AlphaFoldDB" id="A0A1D8IMW1"/>
<evidence type="ECO:0000313" key="2">
    <source>
        <dbReference type="EMBL" id="AOU97713.1"/>
    </source>
</evidence>
<dbReference type="KEGG" id="aprs:BI364_07375"/>
<reference evidence="4" key="1">
    <citation type="submission" date="2016-09" db="EMBL/GenBank/DDBJ databases">
        <title>Acidihalobacter prosperus F5.</title>
        <authorList>
            <person name="Khaleque H.N."/>
            <person name="Ramsay J.P."/>
            <person name="Kaksonen A.H."/>
            <person name="Boxall N.J."/>
            <person name="Watkin E.L.J."/>
        </authorList>
    </citation>
    <scope>NUCLEOTIDE SEQUENCE [LARGE SCALE GENOMIC DNA]</scope>
    <source>
        <strain evidence="4">F5</strain>
    </source>
</reference>
<proteinExistence type="predicted"/>
<keyword evidence="1" id="KW-0472">Membrane</keyword>
<reference evidence="3" key="2">
    <citation type="journal article" date="2020" name="Int. J. Syst. Evol. Microbiol.">
        <title>Genome-based classification of Acidihalobacter prosperus F5 (=DSM 105917=JCM 32255) as Acidihalobacter yilgarnensis sp. nov.</title>
        <authorList>
            <person name="Khaleque H.N."/>
            <person name="Gonzalez C."/>
            <person name="Johnson D.B."/>
            <person name="Kaksonen A.H."/>
            <person name="Holmes D.S."/>
            <person name="Watkin E.L.J."/>
        </authorList>
    </citation>
    <scope>NUCLEOTIDE SEQUENCE</scope>
    <source>
        <strain evidence="3">F5</strain>
    </source>
</reference>
<dbReference type="EMBL" id="CP017415">
    <property type="protein sequence ID" value="AOU97809.1"/>
    <property type="molecule type" value="Genomic_DNA"/>
</dbReference>
<gene>
    <name evidence="2" type="ORF">BI364_06845</name>
    <name evidence="3" type="ORF">BI364_07375</name>
</gene>
<organism evidence="3 4">
    <name type="scientific">Acidihalobacter yilgarnensis</name>
    <dbReference type="NCBI Taxonomy" id="2819280"/>
    <lineage>
        <taxon>Bacteria</taxon>
        <taxon>Pseudomonadati</taxon>
        <taxon>Pseudomonadota</taxon>
        <taxon>Gammaproteobacteria</taxon>
        <taxon>Chromatiales</taxon>
        <taxon>Ectothiorhodospiraceae</taxon>
        <taxon>Acidihalobacter</taxon>
    </lineage>
</organism>
<feature type="transmembrane region" description="Helical" evidence="1">
    <location>
        <begin position="12"/>
        <end position="34"/>
    </location>
</feature>
<protein>
    <recommendedName>
        <fullName evidence="5">DUF4282 domain-containing protein</fullName>
    </recommendedName>
</protein>
<dbReference type="Proteomes" id="UP000095401">
    <property type="component" value="Chromosome"/>
</dbReference>
<dbReference type="KEGG" id="aprs:BI364_06845"/>
<keyword evidence="1" id="KW-1133">Transmembrane helix</keyword>